<evidence type="ECO:0000313" key="3">
    <source>
        <dbReference type="EMBL" id="GBP31330.1"/>
    </source>
</evidence>
<comment type="similarity">
    <text evidence="1">Belongs to the short-chain dehydrogenases/reductases (SDR) family.</text>
</comment>
<dbReference type="SUPFAM" id="SSF51735">
    <property type="entry name" value="NAD(P)-binding Rossmann-fold domains"/>
    <property type="match status" value="1"/>
</dbReference>
<reference evidence="3 4" key="1">
    <citation type="journal article" date="2019" name="Commun. Biol.">
        <title>The bagworm genome reveals a unique fibroin gene that provides high tensile strength.</title>
        <authorList>
            <person name="Kono N."/>
            <person name="Nakamura H."/>
            <person name="Ohtoshi R."/>
            <person name="Tomita M."/>
            <person name="Numata K."/>
            <person name="Arakawa K."/>
        </authorList>
    </citation>
    <scope>NUCLEOTIDE SEQUENCE [LARGE SCALE GENOMIC DNA]</scope>
</reference>
<dbReference type="PANTHER" id="PTHR43899">
    <property type="entry name" value="RH59310P"/>
    <property type="match status" value="1"/>
</dbReference>
<dbReference type="Pfam" id="PF00106">
    <property type="entry name" value="adh_short"/>
    <property type="match status" value="1"/>
</dbReference>
<sequence length="163" mass="17892">MNSLIKVNVLSMIRMNGLILPGMVKRGRGVIINIGSLASIVPCPLAAVYGATKAFVDKLSQTLEMEYSKDGIIVQAVNPGYVLSNMTPHLERSSLFAPTAEQFVRSALSTVNVVSRTTGYLPHDISVCVVDCMRAVSERFTAWATIKMMERTRDKVLKKSKTK</sequence>
<dbReference type="PANTHER" id="PTHR43899:SF13">
    <property type="entry name" value="RH59310P"/>
    <property type="match status" value="1"/>
</dbReference>
<comment type="caution">
    <text evidence="3">The sequence shown here is derived from an EMBL/GenBank/DDBJ whole genome shotgun (WGS) entry which is preliminary data.</text>
</comment>
<dbReference type="InterPro" id="IPR036291">
    <property type="entry name" value="NAD(P)-bd_dom_sf"/>
</dbReference>
<proteinExistence type="inferred from homology"/>
<accession>A0A4C1UYL4</accession>
<dbReference type="GO" id="GO:0016491">
    <property type="term" value="F:oxidoreductase activity"/>
    <property type="evidence" value="ECO:0007669"/>
    <property type="project" value="UniProtKB-KW"/>
</dbReference>
<protein>
    <submittedName>
        <fullName evidence="3">Very-long-chain 3-oxoacyl-CoA reductase</fullName>
    </submittedName>
</protein>
<dbReference type="InterPro" id="IPR002347">
    <property type="entry name" value="SDR_fam"/>
</dbReference>
<organism evidence="3 4">
    <name type="scientific">Eumeta variegata</name>
    <name type="common">Bagworm moth</name>
    <name type="synonym">Eumeta japonica</name>
    <dbReference type="NCBI Taxonomy" id="151549"/>
    <lineage>
        <taxon>Eukaryota</taxon>
        <taxon>Metazoa</taxon>
        <taxon>Ecdysozoa</taxon>
        <taxon>Arthropoda</taxon>
        <taxon>Hexapoda</taxon>
        <taxon>Insecta</taxon>
        <taxon>Pterygota</taxon>
        <taxon>Neoptera</taxon>
        <taxon>Endopterygota</taxon>
        <taxon>Lepidoptera</taxon>
        <taxon>Glossata</taxon>
        <taxon>Ditrysia</taxon>
        <taxon>Tineoidea</taxon>
        <taxon>Psychidae</taxon>
        <taxon>Oiketicinae</taxon>
        <taxon>Eumeta</taxon>
    </lineage>
</organism>
<dbReference type="GO" id="GO:0005783">
    <property type="term" value="C:endoplasmic reticulum"/>
    <property type="evidence" value="ECO:0007669"/>
    <property type="project" value="TreeGrafter"/>
</dbReference>
<gene>
    <name evidence="3" type="primary">Hsd17b12</name>
    <name evidence="3" type="ORF">EVAR_31456_1</name>
</gene>
<dbReference type="AlphaFoldDB" id="A0A4C1UYL4"/>
<dbReference type="InterPro" id="IPR051019">
    <property type="entry name" value="VLCFA-Steroid_DH"/>
</dbReference>
<evidence type="ECO:0000256" key="1">
    <source>
        <dbReference type="ARBA" id="ARBA00006484"/>
    </source>
</evidence>
<dbReference type="Proteomes" id="UP000299102">
    <property type="component" value="Unassembled WGS sequence"/>
</dbReference>
<dbReference type="EMBL" id="BGZK01000244">
    <property type="protein sequence ID" value="GBP31330.1"/>
    <property type="molecule type" value="Genomic_DNA"/>
</dbReference>
<dbReference type="STRING" id="151549.A0A4C1UYL4"/>
<dbReference type="OrthoDB" id="5545019at2759"/>
<keyword evidence="2" id="KW-0560">Oxidoreductase</keyword>
<name>A0A4C1UYL4_EUMVA</name>
<dbReference type="PRINTS" id="PR00081">
    <property type="entry name" value="GDHRDH"/>
</dbReference>
<evidence type="ECO:0000313" key="4">
    <source>
        <dbReference type="Proteomes" id="UP000299102"/>
    </source>
</evidence>
<keyword evidence="4" id="KW-1185">Reference proteome</keyword>
<dbReference type="Gene3D" id="3.40.50.720">
    <property type="entry name" value="NAD(P)-binding Rossmann-like Domain"/>
    <property type="match status" value="1"/>
</dbReference>
<evidence type="ECO:0000256" key="2">
    <source>
        <dbReference type="ARBA" id="ARBA00023002"/>
    </source>
</evidence>